<dbReference type="EnsemblPlants" id="TraesCS4D02G029300.1">
    <property type="protein sequence ID" value="TraesCS4D02G029300.1"/>
    <property type="gene ID" value="TraesCS4D02G029300"/>
</dbReference>
<feature type="compositionally biased region" description="Polar residues" evidence="1">
    <location>
        <begin position="292"/>
        <end position="312"/>
    </location>
</feature>
<dbReference type="Proteomes" id="UP000019116">
    <property type="component" value="Chromosome 4D"/>
</dbReference>
<reference evidence="4" key="2">
    <citation type="submission" date="2018-10" db="UniProtKB">
        <authorList>
            <consortium name="EnsemblPlants"/>
        </authorList>
    </citation>
    <scope>IDENTIFICATION</scope>
</reference>
<dbReference type="PaxDb" id="4565-Traes_4DS_B083FBC2F.2"/>
<dbReference type="Gramene" id="TraesCS4D02G029300.1">
    <property type="protein sequence ID" value="TraesCS4D02G029300.1"/>
    <property type="gene ID" value="TraesCS4D02G029300"/>
</dbReference>
<dbReference type="Gramene" id="TraesLDM4D03G02422900.1">
    <property type="protein sequence ID" value="TraesLDM4D03G02422900.1"/>
    <property type="gene ID" value="TraesLDM4D03G02422900"/>
</dbReference>
<name>A0A3B6JEY2_WHEAT</name>
<dbReference type="AlphaFoldDB" id="A0A3B6JEY2"/>
<dbReference type="PANTHER" id="PTHR46836:SF6">
    <property type="entry name" value="EXPRESSED PROTEIN"/>
    <property type="match status" value="1"/>
</dbReference>
<evidence type="ECO:0000259" key="2">
    <source>
        <dbReference type="Pfam" id="PF14309"/>
    </source>
</evidence>
<dbReference type="Gramene" id="TraesCLE_scaffold_064036_01G000300.1">
    <property type="protein sequence ID" value="TraesCLE_scaffold_064036_01G000300.1"/>
    <property type="gene ID" value="TraesCLE_scaffold_064036_01G000300"/>
</dbReference>
<keyword evidence="5" id="KW-1185">Reference proteome</keyword>
<accession>A0A3B6JEY2</accession>
<protein>
    <recommendedName>
        <fullName evidence="6">DUF4378 domain-containing protein</fullName>
    </recommendedName>
</protein>
<dbReference type="Gramene" id="TraesCAD_scaffold_079811_01G000300.1">
    <property type="protein sequence ID" value="TraesCAD_scaffold_079811_01G000300.1"/>
    <property type="gene ID" value="TraesCAD_scaffold_079811_01G000300"/>
</dbReference>
<dbReference type="GeneID" id="123095743"/>
<evidence type="ECO:0000313" key="5">
    <source>
        <dbReference type="Proteomes" id="UP000019116"/>
    </source>
</evidence>
<evidence type="ECO:0000313" key="4">
    <source>
        <dbReference type="EnsemblPlants" id="TraesCS4D02G029300.1"/>
    </source>
</evidence>
<dbReference type="Gramene" id="TraesPARA_EIv1.0_1413620.2">
    <property type="protein sequence ID" value="TraesPARA_EIv1.0_1413620.2.CDS"/>
    <property type="gene ID" value="TraesPARA_EIv1.0_1413620"/>
</dbReference>
<dbReference type="Gramene" id="TraesSYM4D03G02447970.1">
    <property type="protein sequence ID" value="TraesSYM4D03G02447970.1"/>
    <property type="gene ID" value="TraesSYM4D03G02447970"/>
</dbReference>
<dbReference type="Gramene" id="TraesARI4D03G02459400.1">
    <property type="protein sequence ID" value="TraesARI4D03G02459400.1"/>
    <property type="gene ID" value="TraesARI4D03G02459400"/>
</dbReference>
<evidence type="ECO:0000259" key="3">
    <source>
        <dbReference type="Pfam" id="PF14383"/>
    </source>
</evidence>
<evidence type="ECO:0008006" key="6">
    <source>
        <dbReference type="Google" id="ProtNLM"/>
    </source>
</evidence>
<dbReference type="PANTHER" id="PTHR46836">
    <property type="entry name" value="AFADIN"/>
    <property type="match status" value="1"/>
</dbReference>
<dbReference type="Pfam" id="PF14309">
    <property type="entry name" value="DUF4378"/>
    <property type="match status" value="1"/>
</dbReference>
<feature type="domain" description="DUF4378" evidence="2">
    <location>
        <begin position="613"/>
        <end position="763"/>
    </location>
</feature>
<dbReference type="InterPro" id="IPR025486">
    <property type="entry name" value="DUF4378"/>
</dbReference>
<proteinExistence type="predicted"/>
<dbReference type="Gramene" id="TraesNOR4D03G02438920.1">
    <property type="protein sequence ID" value="TraesNOR4D03G02438920.1"/>
    <property type="gene ID" value="TraesNOR4D03G02438920"/>
</dbReference>
<dbReference type="Gramene" id="TraesLAC4D03G02374360.1">
    <property type="protein sequence ID" value="TraesLAC4D03G02374360.1"/>
    <property type="gene ID" value="TraesLAC4D03G02374360"/>
</dbReference>
<gene>
    <name evidence="4" type="primary">LOC123095743</name>
</gene>
<feature type="domain" description="DUF3741" evidence="3">
    <location>
        <begin position="41"/>
        <end position="59"/>
    </location>
</feature>
<dbReference type="KEGG" id="taes:123095743"/>
<dbReference type="Gramene" id="TraesMAC4D03G02419230.1">
    <property type="protein sequence ID" value="TraesMAC4D03G02419230.1"/>
    <property type="gene ID" value="TraesMAC4D03G02419230"/>
</dbReference>
<feature type="region of interest" description="Disordered" evidence="1">
    <location>
        <begin position="292"/>
        <end position="321"/>
    </location>
</feature>
<dbReference type="Pfam" id="PF14383">
    <property type="entry name" value="VARLMGL"/>
    <property type="match status" value="1"/>
</dbReference>
<organism evidence="4">
    <name type="scientific">Triticum aestivum</name>
    <name type="common">Wheat</name>
    <dbReference type="NCBI Taxonomy" id="4565"/>
    <lineage>
        <taxon>Eukaryota</taxon>
        <taxon>Viridiplantae</taxon>
        <taxon>Streptophyta</taxon>
        <taxon>Embryophyta</taxon>
        <taxon>Tracheophyta</taxon>
        <taxon>Spermatophyta</taxon>
        <taxon>Magnoliopsida</taxon>
        <taxon>Liliopsida</taxon>
        <taxon>Poales</taxon>
        <taxon>Poaceae</taxon>
        <taxon>BOP clade</taxon>
        <taxon>Pooideae</taxon>
        <taxon>Triticodae</taxon>
        <taxon>Triticeae</taxon>
        <taxon>Triticinae</taxon>
        <taxon>Triticum</taxon>
    </lineage>
</organism>
<dbReference type="InterPro" id="IPR032795">
    <property type="entry name" value="DUF3741-assoc"/>
</dbReference>
<dbReference type="Gramene" id="TraesJUL4D03G02439930.1">
    <property type="protein sequence ID" value="TraesJUL4D03G02439930.1"/>
    <property type="gene ID" value="TraesJUL4D03G02439930"/>
</dbReference>
<dbReference type="OrthoDB" id="1925259at2759"/>
<dbReference type="Gramene" id="TraesJAG4D03G02418350.1">
    <property type="protein sequence ID" value="TraesJAG4D03G02418350.1"/>
    <property type="gene ID" value="TraesJAG4D03G02418350"/>
</dbReference>
<dbReference type="Gramene" id="TraesCS4D03G0049300.1">
    <property type="protein sequence ID" value="TraesCS4D03G0049300.1.CDS"/>
    <property type="gene ID" value="TraesCS4D03G0049300"/>
</dbReference>
<evidence type="ECO:0000256" key="1">
    <source>
        <dbReference type="SAM" id="MobiDB-lite"/>
    </source>
</evidence>
<dbReference type="OMA" id="FSTFDCI"/>
<dbReference type="RefSeq" id="XP_044373240.1">
    <property type="nucleotide sequence ID" value="XM_044517305.1"/>
</dbReference>
<dbReference type="Gramene" id="TraesROB_scaffold_074686_01G000300.1">
    <property type="protein sequence ID" value="TraesROB_scaffold_074686_01G000300.1"/>
    <property type="gene ID" value="TraesROB_scaffold_074686_01G000300"/>
</dbReference>
<reference evidence="4" key="1">
    <citation type="submission" date="2018-08" db="EMBL/GenBank/DDBJ databases">
        <authorList>
            <person name="Rossello M."/>
        </authorList>
    </citation>
    <scope>NUCLEOTIDE SEQUENCE [LARGE SCALE GENOMIC DNA]</scope>
    <source>
        <strain evidence="4">cv. Chinese Spring</strain>
    </source>
</reference>
<dbReference type="Gramene" id="TraesWEE_scaffold_077632_01G000300.1">
    <property type="protein sequence ID" value="TraesWEE_scaffold_077632_01G000300.1"/>
    <property type="gene ID" value="TraesWEE_scaffold_077632_01G000300"/>
</dbReference>
<sequence length="779" mass="87758">MEQISLGHRYKECRPQRTSSCPAKLLVGKDVLKELEERRSSPSVVAKLMGIDVLPPTYVAHKRHQQFKDVFEVSEELPETFTKEMSYHCPKGLPSLKRSAMKLKKLMPSKSPYCDGTFDNDVEYNNGLDRLNPLEIDNPLFEKCPRDVNYSPNNQHEKDITGTFRKYPVGLANSSLKDIKDLPRGNYGDFNNIVVLEPGLGNSHDPENSFSMSLLSHDNCNSRRNRKKKLAESVVMSNERVSQHLSDTVNVARIKRERYLTSDAINSLSKGEEPSFDQFNIIDMNSTGSFQMYSGGDINSRQNNKPSSSSLPGKSFRKYDEGDVGSRTLAQMFALSDSERVKKNLNPHAQIQHSKLDQGKGHNREGCFIVLPKHGSPLSLHTSLDRSSSCEGSPNSEIFPDPSVSYNNGKVTFDSFLAKRRLKQIASGRQNNLRNASVVKSLALEQRRPASPSLDDFRCHSWRPSDNVSTSDCINERLLFATDEGLIHEPAETVPSAFQLQLSRKQKVSATPLQCHDYESISISNHDDLAKSRKGLEEFEQPSPVSILQPPTDEDSCCSGFFKNDLQDMPSVETQMDHRRFRDEPEVSSMSCDDGNDSSYKSLEAFQVEEDRDFSYLLDILISSGMIVSTDWQLLCKSWHSSSFPVGPQVFERLESKYAKMTSWPKPKRRLMFDLANSVLSDVLAPCTNIHPWVSSTRQCRPIWGPEGPVEKVWQMMVRQQEELAIGHPDDKVLDPNWLQADDDIYAVGNQIAVMLHADLLEEVILEFLSLSGSAAACM</sequence>